<keyword evidence="2" id="KW-1185">Reference proteome</keyword>
<dbReference type="Proteomes" id="UP001493487">
    <property type="component" value="Unassembled WGS sequence"/>
</dbReference>
<dbReference type="Pfam" id="PF12784">
    <property type="entry name" value="PDDEXK_2"/>
    <property type="match status" value="1"/>
</dbReference>
<sequence>MMIVHRLKPKNDFLFKRLFGETESKQLLISLLNAILHPIDEKKIIDVTIIENKELVKEVIDGKSGRLDVRCETADQEQIDLEVQIEREHAMDKRTLFYLGKMYVSSIKEGHDYELLKKTVAINILDFSYLPLMQFHSTFHLYEDTTRDFMLTDVLEVHFLECPKFRSTKHDLNNPLHRWLLFLDEKVTKQQLEELIAMDSTIKSAEERLLRLSSDKETLRLYEAREEALIEHNSAMSAAKRSGMKKGIEEGERIGLEKGMEKGLQKGIQEGLREGKLETAMNLLSLGIDIEVIEKATGLSKSEILNDKNRK</sequence>
<dbReference type="InterPro" id="IPR010106">
    <property type="entry name" value="RpnA"/>
</dbReference>
<dbReference type="EMBL" id="JASKHM010000011">
    <property type="protein sequence ID" value="MEQ4484610.1"/>
    <property type="molecule type" value="Genomic_DNA"/>
</dbReference>
<protein>
    <submittedName>
        <fullName evidence="1">Rpn family recombination-promoting nuclease/putative transposase</fullName>
    </submittedName>
</protein>
<proteinExistence type="predicted"/>
<dbReference type="RefSeq" id="WP_232186795.1">
    <property type="nucleotide sequence ID" value="NZ_JAIOAP010000010.1"/>
</dbReference>
<evidence type="ECO:0000313" key="1">
    <source>
        <dbReference type="EMBL" id="MEQ4484610.1"/>
    </source>
</evidence>
<comment type="caution">
    <text evidence="1">The sequence shown here is derived from an EMBL/GenBank/DDBJ whole genome shotgun (WGS) entry which is preliminary data.</text>
</comment>
<dbReference type="PANTHER" id="PTHR41317">
    <property type="entry name" value="PD-(D_E)XK NUCLEASE FAMILY TRANSPOSASE"/>
    <property type="match status" value="1"/>
</dbReference>
<organism evidence="1 2">
    <name type="scientific">Cohnella silvisoli</name>
    <dbReference type="NCBI Taxonomy" id="2873699"/>
    <lineage>
        <taxon>Bacteria</taxon>
        <taxon>Bacillati</taxon>
        <taxon>Bacillota</taxon>
        <taxon>Bacilli</taxon>
        <taxon>Bacillales</taxon>
        <taxon>Paenibacillaceae</taxon>
        <taxon>Cohnella</taxon>
    </lineage>
</organism>
<gene>
    <name evidence="1" type="ORF">QJS35_19605</name>
</gene>
<dbReference type="NCBIfam" id="TIGR01784">
    <property type="entry name" value="T_den_put_tspse"/>
    <property type="match status" value="1"/>
</dbReference>
<dbReference type="PANTHER" id="PTHR41317:SF1">
    <property type="entry name" value="PD-(D_E)XK NUCLEASE FAMILY TRANSPOSASE"/>
    <property type="match status" value="1"/>
</dbReference>
<evidence type="ECO:0000313" key="2">
    <source>
        <dbReference type="Proteomes" id="UP001493487"/>
    </source>
</evidence>
<name>A0ABV1KX03_9BACL</name>
<accession>A0ABV1KX03</accession>
<reference evidence="1 2" key="1">
    <citation type="journal article" date="2023" name="Genome Announc.">
        <title>Pan-Genome Analyses of the Genus Cohnella and Proposal of the Novel Species Cohnella silvisoli sp. nov., Isolated from Forest Soil.</title>
        <authorList>
            <person name="Wang C."/>
            <person name="Mao L."/>
            <person name="Bao G."/>
            <person name="Zhu H."/>
        </authorList>
    </citation>
    <scope>NUCLEOTIDE SEQUENCE [LARGE SCALE GENOMIC DNA]</scope>
    <source>
        <strain evidence="1 2">NL03-T5-1</strain>
    </source>
</reference>